<evidence type="ECO:0000256" key="5">
    <source>
        <dbReference type="ARBA" id="ARBA00022490"/>
    </source>
</evidence>
<feature type="domain" description="SIS" evidence="12">
    <location>
        <begin position="456"/>
        <end position="597"/>
    </location>
</feature>
<sequence>MCGIVGYTGNNNAAEILVNGLKNLEYRGYDSAGIAVLNEHKLDLYKSKGSLNKLEEKLDNNGKILAGTGIGHTRWATHGVPSDYNSHPHSDCNGKITIVHNGIIENYQDLKEDLFAKGHKFDSRTDSEVVAHLLEDFYDGDMVQALIEVDKLLEGSYAIVAISDDEPETIYGLKKDSPLVAGIGNQENYLASDIPALLSKTKDFYIFEDDEIAKVNRDRIEFYNLQGELLEKDLFEADWDADMVDKQGYDHFMLKEINEQPDVARRIMADRFTESDIDLGDIEEILAGDYKKVMITACGTAYHSGLIGRFLIEEFADIPVEVEVASELRYKKNFIDKNTLMIVVSQSGETADTLAALRLAKEKGARVVALTNSIGSSVDRESDASFQLMAGPEISVASTKAYVAMVLVFYLLSLKLGKLNDNISEARLKELIDDLKRLPYRIQETISEFAEISKEIAEAIKEYRSVFFIGRNIDYALALEGALKLKEISYIHAEAHPAGELKHGSLALIEDGVPVFAITTREKVAKKTLSNIEEVMARGGQVNLITAKNIEYDKIEVDNKLVLPEIDNIWSSVLAAIPLQLISYYTALELGRNIDKPRNLAKSVTVE</sequence>
<dbReference type="InterPro" id="IPR047084">
    <property type="entry name" value="GFAT_N"/>
</dbReference>
<gene>
    <name evidence="10 13" type="primary">glmS</name>
    <name evidence="13" type="ORF">I0Q91_13260</name>
</gene>
<keyword evidence="14" id="KW-1185">Reference proteome</keyword>
<dbReference type="SUPFAM" id="SSF56235">
    <property type="entry name" value="N-terminal nucleophile aminohydrolases (Ntn hydrolases)"/>
    <property type="match status" value="1"/>
</dbReference>
<dbReference type="EMBL" id="JADPIE010000009">
    <property type="protein sequence ID" value="MBF8438054.1"/>
    <property type="molecule type" value="Genomic_DNA"/>
</dbReference>
<feature type="initiator methionine" description="Removed" evidence="10">
    <location>
        <position position="1"/>
    </location>
</feature>
<dbReference type="CDD" id="cd05008">
    <property type="entry name" value="SIS_GlmS_GlmD_1"/>
    <property type="match status" value="1"/>
</dbReference>
<organism evidence="13 14">
    <name type="scientific">Halonatronomonas betaini</name>
    <dbReference type="NCBI Taxonomy" id="2778430"/>
    <lineage>
        <taxon>Bacteria</taxon>
        <taxon>Bacillati</taxon>
        <taxon>Bacillota</taxon>
        <taxon>Clostridia</taxon>
        <taxon>Halanaerobiales</taxon>
        <taxon>Halarsenatibacteraceae</taxon>
        <taxon>Halonatronomonas</taxon>
    </lineage>
</organism>
<protein>
    <recommendedName>
        <fullName evidence="4 10">Glutamine--fructose-6-phosphate aminotransferase [isomerizing]</fullName>
        <ecNumber evidence="3 10">2.6.1.16</ecNumber>
    </recommendedName>
    <alternativeName>
        <fullName evidence="10">D-fructose-6-phosphate amidotransferase</fullName>
    </alternativeName>
    <alternativeName>
        <fullName evidence="10">GFAT</fullName>
    </alternativeName>
    <alternativeName>
        <fullName evidence="10">Glucosamine-6-phosphate synthase</fullName>
    </alternativeName>
    <alternativeName>
        <fullName evidence="10">Hexosephosphate aminotransferase</fullName>
    </alternativeName>
    <alternativeName>
        <fullName evidence="10">L-glutamine--D-fructose-6-phosphate amidotransferase</fullName>
    </alternativeName>
</protein>
<reference evidence="13" key="1">
    <citation type="submission" date="2020-11" db="EMBL/GenBank/DDBJ databases">
        <title>Halonatronomonas betainensis gen. nov., sp. nov. a novel haloalkaliphilic representative of the family Halanaerobiacae capable of betaine degradation.</title>
        <authorList>
            <person name="Boltyanskaya Y."/>
            <person name="Kevbrin V."/>
            <person name="Detkova E."/>
            <person name="Grouzdev D.S."/>
            <person name="Koziaeva V."/>
            <person name="Zhilina T."/>
        </authorList>
    </citation>
    <scope>NUCLEOTIDE SEQUENCE</scope>
    <source>
        <strain evidence="13">Z-7014</strain>
    </source>
</reference>
<dbReference type="AlphaFoldDB" id="A0A931AWM7"/>
<dbReference type="HAMAP" id="MF_00164">
    <property type="entry name" value="GlmS"/>
    <property type="match status" value="1"/>
</dbReference>
<dbReference type="NCBIfam" id="NF001484">
    <property type="entry name" value="PRK00331.1"/>
    <property type="match status" value="1"/>
</dbReference>
<accession>A0A931AWM7</accession>
<dbReference type="PROSITE" id="PS51278">
    <property type="entry name" value="GATASE_TYPE_2"/>
    <property type="match status" value="1"/>
</dbReference>
<dbReference type="InterPro" id="IPR035466">
    <property type="entry name" value="GlmS/AgaS_SIS"/>
</dbReference>
<keyword evidence="9" id="KW-0315">Glutamine amidotransferase</keyword>
<dbReference type="CDD" id="cd00714">
    <property type="entry name" value="GFAT"/>
    <property type="match status" value="1"/>
</dbReference>
<dbReference type="Pfam" id="PF13522">
    <property type="entry name" value="GATase_6"/>
    <property type="match status" value="1"/>
</dbReference>
<name>A0A931AWM7_9FIRM</name>
<dbReference type="EC" id="2.6.1.16" evidence="3 10"/>
<dbReference type="InterPro" id="IPR035490">
    <property type="entry name" value="GlmS/FrlB_SIS"/>
</dbReference>
<evidence type="ECO:0000256" key="2">
    <source>
        <dbReference type="ARBA" id="ARBA00004496"/>
    </source>
</evidence>
<dbReference type="GO" id="GO:0006487">
    <property type="term" value="P:protein N-linked glycosylation"/>
    <property type="evidence" value="ECO:0007669"/>
    <property type="project" value="TreeGrafter"/>
</dbReference>
<dbReference type="InterPro" id="IPR046348">
    <property type="entry name" value="SIS_dom_sf"/>
</dbReference>
<dbReference type="GO" id="GO:0006047">
    <property type="term" value="P:UDP-N-acetylglucosamine metabolic process"/>
    <property type="evidence" value="ECO:0007669"/>
    <property type="project" value="TreeGrafter"/>
</dbReference>
<dbReference type="InterPro" id="IPR029055">
    <property type="entry name" value="Ntn_hydrolases_N"/>
</dbReference>
<evidence type="ECO:0000256" key="9">
    <source>
        <dbReference type="ARBA" id="ARBA00022962"/>
    </source>
</evidence>
<evidence type="ECO:0000256" key="4">
    <source>
        <dbReference type="ARBA" id="ARBA00016090"/>
    </source>
</evidence>
<keyword evidence="5 10" id="KW-0963">Cytoplasm</keyword>
<dbReference type="PANTHER" id="PTHR10937:SF0">
    <property type="entry name" value="GLUTAMINE--FRUCTOSE-6-PHOSPHATE TRANSAMINASE (ISOMERIZING)"/>
    <property type="match status" value="1"/>
</dbReference>
<dbReference type="Pfam" id="PF01380">
    <property type="entry name" value="SIS"/>
    <property type="match status" value="2"/>
</dbReference>
<evidence type="ECO:0000256" key="3">
    <source>
        <dbReference type="ARBA" id="ARBA00012916"/>
    </source>
</evidence>
<keyword evidence="7 10" id="KW-0808">Transferase</keyword>
<dbReference type="GO" id="GO:0004360">
    <property type="term" value="F:glutamine-fructose-6-phosphate transaminase (isomerizing) activity"/>
    <property type="evidence" value="ECO:0007669"/>
    <property type="project" value="UniProtKB-UniRule"/>
</dbReference>
<dbReference type="GO" id="GO:0097367">
    <property type="term" value="F:carbohydrate derivative binding"/>
    <property type="evidence" value="ECO:0007669"/>
    <property type="project" value="InterPro"/>
</dbReference>
<evidence type="ECO:0000259" key="12">
    <source>
        <dbReference type="PROSITE" id="PS51464"/>
    </source>
</evidence>
<comment type="catalytic activity">
    <reaction evidence="1 10">
        <text>D-fructose 6-phosphate + L-glutamine = D-glucosamine 6-phosphate + L-glutamate</text>
        <dbReference type="Rhea" id="RHEA:13237"/>
        <dbReference type="ChEBI" id="CHEBI:29985"/>
        <dbReference type="ChEBI" id="CHEBI:58359"/>
        <dbReference type="ChEBI" id="CHEBI:58725"/>
        <dbReference type="ChEBI" id="CHEBI:61527"/>
        <dbReference type="EC" id="2.6.1.16"/>
    </reaction>
</comment>
<keyword evidence="6 10" id="KW-0032">Aminotransferase</keyword>
<dbReference type="GO" id="GO:0005975">
    <property type="term" value="P:carbohydrate metabolic process"/>
    <property type="evidence" value="ECO:0007669"/>
    <property type="project" value="UniProtKB-UniRule"/>
</dbReference>
<evidence type="ECO:0000256" key="10">
    <source>
        <dbReference type="HAMAP-Rule" id="MF_00164"/>
    </source>
</evidence>
<comment type="subcellular location">
    <subcellularLocation>
        <location evidence="2 10">Cytoplasm</location>
    </subcellularLocation>
</comment>
<evidence type="ECO:0000256" key="1">
    <source>
        <dbReference type="ARBA" id="ARBA00001031"/>
    </source>
</evidence>
<dbReference type="SUPFAM" id="SSF53697">
    <property type="entry name" value="SIS domain"/>
    <property type="match status" value="1"/>
</dbReference>
<dbReference type="RefSeq" id="WP_270455151.1">
    <property type="nucleotide sequence ID" value="NZ_JADPIE010000009.1"/>
</dbReference>
<dbReference type="PROSITE" id="PS51464">
    <property type="entry name" value="SIS"/>
    <property type="match status" value="2"/>
</dbReference>
<dbReference type="FunFam" id="3.40.50.10490:FF:000001">
    <property type="entry name" value="Glutamine--fructose-6-phosphate aminotransferase [isomerizing]"/>
    <property type="match status" value="1"/>
</dbReference>
<dbReference type="PANTHER" id="PTHR10937">
    <property type="entry name" value="GLUCOSAMINE--FRUCTOSE-6-PHOSPHATE AMINOTRANSFERASE, ISOMERIZING"/>
    <property type="match status" value="1"/>
</dbReference>
<dbReference type="FunFam" id="3.60.20.10:FF:000006">
    <property type="entry name" value="Glutamine--fructose-6-phosphate aminotransferase [isomerizing]"/>
    <property type="match status" value="1"/>
</dbReference>
<dbReference type="InterPro" id="IPR001347">
    <property type="entry name" value="SIS_dom"/>
</dbReference>
<dbReference type="Gene3D" id="3.40.50.10490">
    <property type="entry name" value="Glucose-6-phosphate isomerase like protein, domain 1"/>
    <property type="match status" value="2"/>
</dbReference>
<dbReference type="GO" id="GO:0005829">
    <property type="term" value="C:cytosol"/>
    <property type="evidence" value="ECO:0007669"/>
    <property type="project" value="TreeGrafter"/>
</dbReference>
<comment type="caution">
    <text evidence="13">The sequence shown here is derived from an EMBL/GenBank/DDBJ whole genome shotgun (WGS) entry which is preliminary data.</text>
</comment>
<comment type="subunit">
    <text evidence="10">Homodimer.</text>
</comment>
<evidence type="ECO:0000313" key="13">
    <source>
        <dbReference type="EMBL" id="MBF8438054.1"/>
    </source>
</evidence>
<dbReference type="Gene3D" id="3.60.20.10">
    <property type="entry name" value="Glutamine Phosphoribosylpyrophosphate, subunit 1, domain 1"/>
    <property type="match status" value="1"/>
</dbReference>
<evidence type="ECO:0000259" key="11">
    <source>
        <dbReference type="PROSITE" id="PS51278"/>
    </source>
</evidence>
<evidence type="ECO:0000256" key="8">
    <source>
        <dbReference type="ARBA" id="ARBA00022737"/>
    </source>
</evidence>
<dbReference type="GO" id="GO:0006002">
    <property type="term" value="P:fructose 6-phosphate metabolic process"/>
    <property type="evidence" value="ECO:0007669"/>
    <property type="project" value="TreeGrafter"/>
</dbReference>
<feature type="domain" description="SIS" evidence="12">
    <location>
        <begin position="282"/>
        <end position="422"/>
    </location>
</feature>
<feature type="domain" description="Glutamine amidotransferase type-2" evidence="11">
    <location>
        <begin position="2"/>
        <end position="218"/>
    </location>
</feature>
<dbReference type="InterPro" id="IPR005855">
    <property type="entry name" value="GFAT"/>
</dbReference>
<dbReference type="Proteomes" id="UP000621436">
    <property type="component" value="Unassembled WGS sequence"/>
</dbReference>
<evidence type="ECO:0000256" key="7">
    <source>
        <dbReference type="ARBA" id="ARBA00022679"/>
    </source>
</evidence>
<dbReference type="InterPro" id="IPR017932">
    <property type="entry name" value="GATase_2_dom"/>
</dbReference>
<evidence type="ECO:0000256" key="6">
    <source>
        <dbReference type="ARBA" id="ARBA00022576"/>
    </source>
</evidence>
<evidence type="ECO:0000313" key="14">
    <source>
        <dbReference type="Proteomes" id="UP000621436"/>
    </source>
</evidence>
<comment type="function">
    <text evidence="10">Catalyzes the first step in hexosamine metabolism, converting fructose-6P into glucosamine-6P using glutamine as a nitrogen source.</text>
</comment>
<feature type="active site" description="For Fru-6P isomerization activity" evidence="10">
    <location>
        <position position="602"/>
    </location>
</feature>
<dbReference type="FunFam" id="3.40.50.10490:FF:000022">
    <property type="entry name" value="Glutamine--fructose-6-phosphate aminotransferase [isomerizing]"/>
    <property type="match status" value="1"/>
</dbReference>
<dbReference type="CDD" id="cd05009">
    <property type="entry name" value="SIS_GlmS_GlmD_2"/>
    <property type="match status" value="1"/>
</dbReference>
<proteinExistence type="inferred from homology"/>
<keyword evidence="8" id="KW-0677">Repeat</keyword>
<dbReference type="NCBIfam" id="TIGR01135">
    <property type="entry name" value="glmS"/>
    <property type="match status" value="1"/>
</dbReference>
<feature type="active site" description="Nucleophile; for GATase activity" evidence="10">
    <location>
        <position position="2"/>
    </location>
</feature>